<keyword evidence="4" id="KW-1185">Reference proteome</keyword>
<proteinExistence type="predicted"/>
<feature type="domain" description="Sialidase" evidence="2">
    <location>
        <begin position="226"/>
        <end position="345"/>
    </location>
</feature>
<feature type="signal peptide" evidence="1">
    <location>
        <begin position="1"/>
        <end position="21"/>
    </location>
</feature>
<gene>
    <name evidence="3" type="ORF">EI77_01033</name>
</gene>
<accession>A0A4V6Q5P9</accession>
<reference evidence="3 4" key="1">
    <citation type="submission" date="2019-03" db="EMBL/GenBank/DDBJ databases">
        <title>Genomic Encyclopedia of Archaeal and Bacterial Type Strains, Phase II (KMG-II): from individual species to whole genera.</title>
        <authorList>
            <person name="Goeker M."/>
        </authorList>
    </citation>
    <scope>NUCLEOTIDE SEQUENCE [LARGE SCALE GENOMIC DNA]</scope>
    <source>
        <strain evidence="3 4">ATCC 25309</strain>
    </source>
</reference>
<dbReference type="AlphaFoldDB" id="A0A4V6Q5P9"/>
<dbReference type="CDD" id="cd15482">
    <property type="entry name" value="Sialidase_non-viral"/>
    <property type="match status" value="1"/>
</dbReference>
<feature type="chain" id="PRO_5020541925" evidence="1">
    <location>
        <begin position="22"/>
        <end position="367"/>
    </location>
</feature>
<protein>
    <submittedName>
        <fullName evidence="3">BNR repeat protein</fullName>
    </submittedName>
</protein>
<evidence type="ECO:0000256" key="1">
    <source>
        <dbReference type="SAM" id="SignalP"/>
    </source>
</evidence>
<dbReference type="RefSeq" id="WP_133793651.1">
    <property type="nucleotide sequence ID" value="NZ_SOCA01000001.1"/>
</dbReference>
<dbReference type="InterPro" id="IPR011040">
    <property type="entry name" value="Sialidase"/>
</dbReference>
<comment type="caution">
    <text evidence="3">The sequence shown here is derived from an EMBL/GenBank/DDBJ whole genome shotgun (WGS) entry which is preliminary data.</text>
</comment>
<keyword evidence="1" id="KW-0732">Signal</keyword>
<organism evidence="3 4">
    <name type="scientific">Prosthecobacter fusiformis</name>
    <dbReference type="NCBI Taxonomy" id="48464"/>
    <lineage>
        <taxon>Bacteria</taxon>
        <taxon>Pseudomonadati</taxon>
        <taxon>Verrucomicrobiota</taxon>
        <taxon>Verrucomicrobiia</taxon>
        <taxon>Verrucomicrobiales</taxon>
        <taxon>Verrucomicrobiaceae</taxon>
        <taxon>Prosthecobacter</taxon>
    </lineage>
</organism>
<dbReference type="Gene3D" id="2.120.10.10">
    <property type="match status" value="1"/>
</dbReference>
<dbReference type="EMBL" id="SOCA01000001">
    <property type="protein sequence ID" value="TDU81723.1"/>
    <property type="molecule type" value="Genomic_DNA"/>
</dbReference>
<evidence type="ECO:0000313" key="4">
    <source>
        <dbReference type="Proteomes" id="UP000295662"/>
    </source>
</evidence>
<dbReference type="Proteomes" id="UP000295662">
    <property type="component" value="Unassembled WGS sequence"/>
</dbReference>
<sequence>MKTFLSACFFIQLLLSSSIWAQAPKTQQSLVFHREDSFAGWPANEGLWNWGDEILVGFNVAKFEERGHLHSFSGRQRIAFARSLDGGITWALENHDHVVPPAMLGQPESSLVAPGGVDFTHPDFAMKLRGRFFYTSINRGRQWQGPFKIPSFGQSMDARTSYIVTGKSSCLFFIPCTVSDGRGSRIRSCSVETLDGGKTFHFLSWIGPDPLDETIGEVIPNGDDVSSTMPSVIRLENGHLICALRHRIKSRKWSSIQQSSDNGHSWQPLSILEKGATNPVTLLSLDGGKVAAIYGNRRKVPCSISAKISEDAGATWSEEITLREAGRKWDLGYTRAALRDDGRVTVIYYYSTQERPQQHIEATLWQP</sequence>
<name>A0A4V6Q5P9_9BACT</name>
<dbReference type="InterPro" id="IPR036278">
    <property type="entry name" value="Sialidase_sf"/>
</dbReference>
<dbReference type="OrthoDB" id="7294637at2"/>
<dbReference type="SUPFAM" id="SSF50939">
    <property type="entry name" value="Sialidases"/>
    <property type="match status" value="1"/>
</dbReference>
<evidence type="ECO:0000259" key="2">
    <source>
        <dbReference type="Pfam" id="PF13088"/>
    </source>
</evidence>
<evidence type="ECO:0000313" key="3">
    <source>
        <dbReference type="EMBL" id="TDU81723.1"/>
    </source>
</evidence>
<dbReference type="Pfam" id="PF13088">
    <property type="entry name" value="BNR_2"/>
    <property type="match status" value="1"/>
</dbReference>